<reference evidence="2" key="1">
    <citation type="journal article" date="2018" name="Genome Biol. Evol.">
        <title>Genomics and development of Lentinus tigrinus, a white-rot wood-decaying mushroom with dimorphic fruiting bodies.</title>
        <authorList>
            <person name="Wu B."/>
            <person name="Xu Z."/>
            <person name="Knudson A."/>
            <person name="Carlson A."/>
            <person name="Chen N."/>
            <person name="Kovaka S."/>
            <person name="LaButti K."/>
            <person name="Lipzen A."/>
            <person name="Pennachio C."/>
            <person name="Riley R."/>
            <person name="Schakwitz W."/>
            <person name="Umezawa K."/>
            <person name="Ohm R.A."/>
            <person name="Grigoriev I.V."/>
            <person name="Nagy L.G."/>
            <person name="Gibbons J."/>
            <person name="Hibbett D."/>
        </authorList>
    </citation>
    <scope>NUCLEOTIDE SEQUENCE [LARGE SCALE GENOMIC DNA]</scope>
    <source>
        <strain evidence="2">ALCF2SS1-6</strain>
    </source>
</reference>
<sequence length="159" mass="17716">MEWKIDWDLQTLEARGHMLGRWAIGRPMGHIPNPPLCLVASPTSSKPRGWPRAGWDVLRREVRASLSLLGGSSRSMGPGREEGPAKATSIRFSNRVRDDERMPNCCCAGRSASLKGAWSGRRGRPRRAPRREGAFENMMRTRIQRVGRPVPSRYGPGSA</sequence>
<dbReference type="Proteomes" id="UP000313359">
    <property type="component" value="Unassembled WGS sequence"/>
</dbReference>
<gene>
    <name evidence="2" type="ORF">L227DRAFT_213325</name>
</gene>
<keyword evidence="3" id="KW-1185">Reference proteome</keyword>
<protein>
    <submittedName>
        <fullName evidence="2">Uncharacterized protein</fullName>
    </submittedName>
</protein>
<dbReference type="EMBL" id="ML122252">
    <property type="protein sequence ID" value="RPD65478.1"/>
    <property type="molecule type" value="Genomic_DNA"/>
</dbReference>
<evidence type="ECO:0000313" key="2">
    <source>
        <dbReference type="EMBL" id="RPD65478.1"/>
    </source>
</evidence>
<organism evidence="2 3">
    <name type="scientific">Lentinus tigrinus ALCF2SS1-6</name>
    <dbReference type="NCBI Taxonomy" id="1328759"/>
    <lineage>
        <taxon>Eukaryota</taxon>
        <taxon>Fungi</taxon>
        <taxon>Dikarya</taxon>
        <taxon>Basidiomycota</taxon>
        <taxon>Agaricomycotina</taxon>
        <taxon>Agaricomycetes</taxon>
        <taxon>Polyporales</taxon>
        <taxon>Polyporaceae</taxon>
        <taxon>Lentinus</taxon>
    </lineage>
</organism>
<evidence type="ECO:0000313" key="3">
    <source>
        <dbReference type="Proteomes" id="UP000313359"/>
    </source>
</evidence>
<dbReference type="AlphaFoldDB" id="A0A5C2SQ71"/>
<feature type="region of interest" description="Disordered" evidence="1">
    <location>
        <begin position="69"/>
        <end position="94"/>
    </location>
</feature>
<proteinExistence type="predicted"/>
<name>A0A5C2SQ71_9APHY</name>
<feature type="compositionally biased region" description="Low complexity" evidence="1">
    <location>
        <begin position="69"/>
        <end position="78"/>
    </location>
</feature>
<accession>A0A5C2SQ71</accession>
<evidence type="ECO:0000256" key="1">
    <source>
        <dbReference type="SAM" id="MobiDB-lite"/>
    </source>
</evidence>
<feature type="region of interest" description="Disordered" evidence="1">
    <location>
        <begin position="116"/>
        <end position="159"/>
    </location>
</feature>